<dbReference type="InterPro" id="IPR036188">
    <property type="entry name" value="FAD/NAD-bd_sf"/>
</dbReference>
<dbReference type="OrthoDB" id="7849608at2"/>
<organism evidence="2 3">
    <name type="scientific">Sphingomonas changbaiensis NBRC 104936</name>
    <dbReference type="NCBI Taxonomy" id="1219043"/>
    <lineage>
        <taxon>Bacteria</taxon>
        <taxon>Pseudomonadati</taxon>
        <taxon>Pseudomonadota</taxon>
        <taxon>Alphaproteobacteria</taxon>
        <taxon>Sphingomonadales</taxon>
        <taxon>Sphingomonadaceae</taxon>
        <taxon>Sphingomonas</taxon>
    </lineage>
</organism>
<name>A0A0E9MR39_9SPHN</name>
<dbReference type="PANTHER" id="PTHR42923">
    <property type="entry name" value="PROTOPORPHYRINOGEN OXIDASE"/>
    <property type="match status" value="1"/>
</dbReference>
<keyword evidence="3" id="KW-1185">Reference proteome</keyword>
<dbReference type="Gene3D" id="1.10.3110.10">
    <property type="entry name" value="protoporphyrinogen ix oxidase, domain 3"/>
    <property type="match status" value="1"/>
</dbReference>
<accession>A0A0E9MR39</accession>
<dbReference type="InterPro" id="IPR050464">
    <property type="entry name" value="Zeta_carotene_desat/Oxidored"/>
</dbReference>
<dbReference type="Proteomes" id="UP000033202">
    <property type="component" value="Unassembled WGS sequence"/>
</dbReference>
<comment type="caution">
    <text evidence="2">The sequence shown here is derived from an EMBL/GenBank/DDBJ whole genome shotgun (WGS) entry which is preliminary data.</text>
</comment>
<dbReference type="Gene3D" id="3.50.50.60">
    <property type="entry name" value="FAD/NAD(P)-binding domain"/>
    <property type="match status" value="1"/>
</dbReference>
<gene>
    <name evidence="2" type="primary">hpnE</name>
    <name evidence="2" type="ORF">SCH01S_45_00950</name>
</gene>
<dbReference type="Pfam" id="PF01593">
    <property type="entry name" value="Amino_oxidase"/>
    <property type="match status" value="1"/>
</dbReference>
<dbReference type="GO" id="GO:0016491">
    <property type="term" value="F:oxidoreductase activity"/>
    <property type="evidence" value="ECO:0007669"/>
    <property type="project" value="InterPro"/>
</dbReference>
<protein>
    <submittedName>
        <fullName evidence="2">Squalene-associated FAD-dependent desaturase</fullName>
    </submittedName>
</protein>
<proteinExistence type="predicted"/>
<sequence>MKPERVTVVGAGLAGLSAAVALVRAGIPVAVAEAAPRAGGRCRSYHDPQLGLTIDNGNHLVLSGNQAVARFRAAVGAAPPLAGPDEAAFAFRDLTNGESWTVRINAGPIPWWVLSPGRRLPGSQLSEYLSLARLLAARDGRIDAHVATDGAVWTRFAQPVLLAALNTAPAEASARLAANLFRETLVKGGGAMQPRIAEPTLAAAFVDPAVDWLAAERQPVTFNRRLHGIGFQDDRVVSLDWGRGPEAIGDAEAVILAVPSWAATALVPGLQAPDEFRAIVNAHFAVPAPAGAPAMLGLIGGTAEWLFAFPDRISVTVSAADRLVDIDRETLARQFWADISVAYGIDAPMPRWQIVKEKRATFAATPEQEAKRPPTATRWRNLFLAGDWTATGLPATIEGALRSGETAARLAAGAALG</sequence>
<reference evidence="2 3" key="1">
    <citation type="submission" date="2015-04" db="EMBL/GenBank/DDBJ databases">
        <title>Whole genome shotgun sequence of Sphingomonas changbaiensis NBRC 104936.</title>
        <authorList>
            <person name="Katano-Makiyama Y."/>
            <person name="Hosoyama A."/>
            <person name="Hashimoto M."/>
            <person name="Noguchi M."/>
            <person name="Tsuchikane K."/>
            <person name="Ohji S."/>
            <person name="Yamazoe A."/>
            <person name="Ichikawa N."/>
            <person name="Kimura A."/>
            <person name="Fujita N."/>
        </authorList>
    </citation>
    <scope>NUCLEOTIDE SEQUENCE [LARGE SCALE GENOMIC DNA]</scope>
    <source>
        <strain evidence="2 3">NBRC 104936</strain>
    </source>
</reference>
<dbReference type="InterPro" id="IPR017830">
    <property type="entry name" value="SQase_HpnE"/>
</dbReference>
<evidence type="ECO:0000313" key="2">
    <source>
        <dbReference type="EMBL" id="GAO40252.1"/>
    </source>
</evidence>
<dbReference type="EMBL" id="BBWU01000045">
    <property type="protein sequence ID" value="GAO40252.1"/>
    <property type="molecule type" value="Genomic_DNA"/>
</dbReference>
<dbReference type="STRING" id="1219043.SCH01S_45_00950"/>
<evidence type="ECO:0000259" key="1">
    <source>
        <dbReference type="Pfam" id="PF01593"/>
    </source>
</evidence>
<dbReference type="PRINTS" id="PR00420">
    <property type="entry name" value="RNGMNOXGNASE"/>
</dbReference>
<dbReference type="Gene3D" id="3.90.660.20">
    <property type="entry name" value="Protoporphyrinogen oxidase, mitochondrial, domain 2"/>
    <property type="match status" value="1"/>
</dbReference>
<dbReference type="AlphaFoldDB" id="A0A0E9MR39"/>
<dbReference type="InterPro" id="IPR002937">
    <property type="entry name" value="Amino_oxidase"/>
</dbReference>
<dbReference type="SUPFAM" id="SSF51905">
    <property type="entry name" value="FAD/NAD(P)-binding domain"/>
    <property type="match status" value="1"/>
</dbReference>
<evidence type="ECO:0000313" key="3">
    <source>
        <dbReference type="Proteomes" id="UP000033202"/>
    </source>
</evidence>
<dbReference type="NCBIfam" id="TIGR03467">
    <property type="entry name" value="HpnE"/>
    <property type="match status" value="1"/>
</dbReference>
<dbReference type="PANTHER" id="PTHR42923:SF47">
    <property type="entry name" value="BLR3003 PROTEIN"/>
    <property type="match status" value="1"/>
</dbReference>
<feature type="domain" description="Amine oxidase" evidence="1">
    <location>
        <begin position="13"/>
        <end position="410"/>
    </location>
</feature>